<dbReference type="PANTHER" id="PTHR37296">
    <property type="entry name" value="CONSERVED VIRULENCE FACTOR B"/>
    <property type="match status" value="1"/>
</dbReference>
<dbReference type="InterPro" id="IPR036388">
    <property type="entry name" value="WH-like_DNA-bd_sf"/>
</dbReference>
<dbReference type="GO" id="GO:0003676">
    <property type="term" value="F:nucleic acid binding"/>
    <property type="evidence" value="ECO:0007669"/>
    <property type="project" value="InterPro"/>
</dbReference>
<dbReference type="KEGG" id="fad:CDH04_02965"/>
<reference evidence="3 5" key="1">
    <citation type="submission" date="2017-06" db="EMBL/GenBank/DDBJ databases">
        <title>Complete genome of Francisella adeliensis.</title>
        <authorList>
            <person name="Vallesi A."/>
            <person name="Sjodin A."/>
        </authorList>
    </citation>
    <scope>NUCLEOTIDE SEQUENCE [LARGE SCALE GENOMIC DNA]</scope>
    <source>
        <strain evidence="3 5">FDC440</strain>
    </source>
</reference>
<feature type="domain" description="S1 motif" evidence="2">
    <location>
        <begin position="72"/>
        <end position="134"/>
    </location>
</feature>
<feature type="domain" description="S1 motif" evidence="2">
    <location>
        <begin position="3"/>
        <end position="68"/>
    </location>
</feature>
<reference evidence="4 6" key="2">
    <citation type="submission" date="2019-08" db="EMBL/GenBank/DDBJ databases">
        <title>Complete genome sequences of Francisella adeliensis (FSC1325 and FSC1326).</title>
        <authorList>
            <person name="Ohrman C."/>
            <person name="Uneklint I."/>
            <person name="Vallesi A."/>
            <person name="Karlsson L."/>
            <person name="Sjodin A."/>
        </authorList>
    </citation>
    <scope>NUCLEOTIDE SEQUENCE [LARGE SCALE GENOMIC DNA]</scope>
    <source>
        <strain evidence="4 6">FSC1325</strain>
    </source>
</reference>
<protein>
    <submittedName>
        <fullName evidence="3">GntR family transcriptional regulator</fullName>
    </submittedName>
</protein>
<organism evidence="3 5">
    <name type="scientific">Francisella adeliensis</name>
    <dbReference type="NCBI Taxonomy" id="2007306"/>
    <lineage>
        <taxon>Bacteria</taxon>
        <taxon>Pseudomonadati</taxon>
        <taxon>Pseudomonadota</taxon>
        <taxon>Gammaproteobacteria</taxon>
        <taxon>Thiotrichales</taxon>
        <taxon>Francisellaceae</taxon>
        <taxon>Francisella</taxon>
    </lineage>
</organism>
<dbReference type="AlphaFoldDB" id="A0A2Z4XX20"/>
<dbReference type="PANTHER" id="PTHR37296:SF1">
    <property type="entry name" value="CONSERVED VIRULENCE FACTOR B"/>
    <property type="match status" value="1"/>
</dbReference>
<dbReference type="InterPro" id="IPR039566">
    <property type="entry name" value="CvfB_S1_st"/>
</dbReference>
<accession>A0A2Z4XX20</accession>
<comment type="similarity">
    <text evidence="1">Belongs to the CvfB family.</text>
</comment>
<evidence type="ECO:0000256" key="1">
    <source>
        <dbReference type="PIRNR" id="PIRNR012524"/>
    </source>
</evidence>
<dbReference type="Gene3D" id="2.40.50.140">
    <property type="entry name" value="Nucleic acid-binding proteins"/>
    <property type="match status" value="1"/>
</dbReference>
<dbReference type="InterPro" id="IPR040764">
    <property type="entry name" value="CvfB_WH"/>
</dbReference>
<dbReference type="InterPro" id="IPR014464">
    <property type="entry name" value="CvfB_fam"/>
</dbReference>
<dbReference type="Pfam" id="PF13509">
    <property type="entry name" value="S1_2"/>
    <property type="match status" value="1"/>
</dbReference>
<evidence type="ECO:0000259" key="2">
    <source>
        <dbReference type="SMART" id="SM00316"/>
    </source>
</evidence>
<dbReference type="Proteomes" id="UP000681131">
    <property type="component" value="Chromosome"/>
</dbReference>
<evidence type="ECO:0000313" key="3">
    <source>
        <dbReference type="EMBL" id="AXA33437.1"/>
    </source>
</evidence>
<evidence type="ECO:0000313" key="6">
    <source>
        <dbReference type="Proteomes" id="UP000681131"/>
    </source>
</evidence>
<evidence type="ECO:0000313" key="5">
    <source>
        <dbReference type="Proteomes" id="UP000251120"/>
    </source>
</evidence>
<dbReference type="Pfam" id="PF17783">
    <property type="entry name" value="WHD_CvfB"/>
    <property type="match status" value="1"/>
</dbReference>
<dbReference type="Proteomes" id="UP000251120">
    <property type="component" value="Chromosome"/>
</dbReference>
<dbReference type="InterPro" id="IPR003029">
    <property type="entry name" value="S1_domain"/>
</dbReference>
<dbReference type="EMBL" id="CP021781">
    <property type="protein sequence ID" value="AXA33437.1"/>
    <property type="molecule type" value="Genomic_DNA"/>
</dbReference>
<evidence type="ECO:0000313" key="4">
    <source>
        <dbReference type="EMBL" id="QIW11665.1"/>
    </source>
</evidence>
<keyword evidence="6" id="KW-1185">Reference proteome</keyword>
<dbReference type="Gene3D" id="1.10.10.10">
    <property type="entry name" value="Winged helix-like DNA-binding domain superfamily/Winged helix DNA-binding domain"/>
    <property type="match status" value="1"/>
</dbReference>
<dbReference type="RefSeq" id="WP_112869610.1">
    <property type="nucleotide sequence ID" value="NZ_CP021781.1"/>
</dbReference>
<dbReference type="OrthoDB" id="9801597at2"/>
<dbReference type="SMART" id="SM00316">
    <property type="entry name" value="S1"/>
    <property type="match status" value="3"/>
</dbReference>
<gene>
    <name evidence="3" type="ORF">CDH04_02965</name>
    <name evidence="4" type="ORF">FZC43_02965</name>
</gene>
<proteinExistence type="inferred from homology"/>
<name>A0A2Z4XX20_9GAMM</name>
<feature type="domain" description="S1 motif" evidence="2">
    <location>
        <begin position="148"/>
        <end position="210"/>
    </location>
</feature>
<sequence length="281" mass="31382">MITLGSYYNLQVVDVSEFVIHLDAKNLGIATLVKKELSEEDKTSLKIGDEISVLLYENSKSELMATTKKVPAVGEIAFLPVKSMIGIGAFLDWGLDKDLLVPLAEQHRPFENGKSYLVKIYLDKLNGRLTASSKINKFISDFDDGDFKVGQEVDLIIGGTTDIGYKAIVNNTHWGVLYNNEVFQRLSFGQSITGYIKAIRNDGKIDLTLQLEAYKSLDKNAQKVEDYLRKNDGFAPFHDKSDPSEIKRVFGLSKANFKKAIGGLFRQKKIVIKSDGIYLNS</sequence>
<dbReference type="InterPro" id="IPR012340">
    <property type="entry name" value="NA-bd_OB-fold"/>
</dbReference>
<dbReference type="PIRSF" id="PIRSF012524">
    <property type="entry name" value="YitL_S1"/>
    <property type="match status" value="1"/>
</dbReference>
<dbReference type="EMBL" id="CP043424">
    <property type="protein sequence ID" value="QIW11665.1"/>
    <property type="molecule type" value="Genomic_DNA"/>
</dbReference>